<dbReference type="EMBL" id="CASHSV030000823">
    <property type="protein sequence ID" value="CAJ2675941.1"/>
    <property type="molecule type" value="Genomic_DNA"/>
</dbReference>
<keyword evidence="2" id="KW-1185">Reference proteome</keyword>
<comment type="caution">
    <text evidence="1">The sequence shown here is derived from an EMBL/GenBank/DDBJ whole genome shotgun (WGS) entry which is preliminary data.</text>
</comment>
<evidence type="ECO:0000313" key="2">
    <source>
        <dbReference type="Proteomes" id="UP001177021"/>
    </source>
</evidence>
<name>A0ACB0M3P2_TRIPR</name>
<reference evidence="1" key="1">
    <citation type="submission" date="2023-10" db="EMBL/GenBank/DDBJ databases">
        <authorList>
            <person name="Rodriguez Cubillos JULIANA M."/>
            <person name="De Vega J."/>
        </authorList>
    </citation>
    <scope>NUCLEOTIDE SEQUENCE</scope>
</reference>
<dbReference type="Proteomes" id="UP001177021">
    <property type="component" value="Unassembled WGS sequence"/>
</dbReference>
<evidence type="ECO:0000313" key="1">
    <source>
        <dbReference type="EMBL" id="CAJ2675941.1"/>
    </source>
</evidence>
<accession>A0ACB0M3P2</accession>
<gene>
    <name evidence="1" type="ORF">MILVUS5_LOCUS38813</name>
</gene>
<proteinExistence type="predicted"/>
<protein>
    <submittedName>
        <fullName evidence="1">Uncharacterized protein</fullName>
    </submittedName>
</protein>
<sequence length="918" mass="101828">MTNSHGDLLGPHVQRYLAMLNEEEAAHISKHPNVQYVSLSETSKLLTTHSWVFLRLAIENGNFPNASIWKKSLGEDIIIGNIDTGVWPESESFNDEGMGPIPAKWRGICQTNRDNWDNFHCNKKLIGARYFYQNFCQSDGGGHSLLFSPRDYDGHDTHTLATAGGNFVPRASSCGLGHGTASGGAPRARVACYKVFWPNDKEEQQCNDLDVVDAYDAAIHDGVDVISVSMAAGNKGPKPKTIENCEPWAITVAATTTDRDFFCDVTLGDNRVFKAKAFNKFKLRHGKFYPLASGADVKYHYASDTDAMFCKTGALDPNKVKGKIIFCYLGGGSDENTKAKEAYSLGAIGLILGRDRNREVQVVDDQDPLPTAHVDYKDAVRILKYINYNRYPVAHISKVRTEYDVKPAPYVASFSSRGPNPIDEAILKPDITAPGVGIVAVYGGSECGPFIKMTGTSMACPHVAGVAAVLKSIYPNWSPAKIKSAIMTTASVYDTFGRPMKEHDEIRLKTATPFAYGAGELQPNRVANPGLVYDITTEEYLNYLWFRGACAGQLDEFYKPDDGPYEPPRTKKEFNILNLNYPTITVPYIQIGHPVVLIRTVENVGCPGKYRVKVTAPSELKVDVEPQILAFKFVGEKKQFRVTLTLRDTPETDGYVFGMKEKCQKNSFGLCENWAKSSGENIELPLIDIRAIKNDEVAMVNAAEIVRKACIKHGAFEVTNIGEGVVLDFINVVLQETHNIFKLPLSKKISAITKDCGFSIAHAERYTTVLPWKETFTFMYKHNNKNETQVVDVLNSLLGQHFQQVGLVYQKYCDAMNELSKVILELLAISLGVDRKHYQRFFEDAESMMRCNFYPPCSANLNGALGNGPHCDPISITILLQDQVGGLEIFADNKWLAIPPKPNTFVINIGDTFMNDPT</sequence>
<organism evidence="1 2">
    <name type="scientific">Trifolium pratense</name>
    <name type="common">Red clover</name>
    <dbReference type="NCBI Taxonomy" id="57577"/>
    <lineage>
        <taxon>Eukaryota</taxon>
        <taxon>Viridiplantae</taxon>
        <taxon>Streptophyta</taxon>
        <taxon>Embryophyta</taxon>
        <taxon>Tracheophyta</taxon>
        <taxon>Spermatophyta</taxon>
        <taxon>Magnoliopsida</taxon>
        <taxon>eudicotyledons</taxon>
        <taxon>Gunneridae</taxon>
        <taxon>Pentapetalae</taxon>
        <taxon>rosids</taxon>
        <taxon>fabids</taxon>
        <taxon>Fabales</taxon>
        <taxon>Fabaceae</taxon>
        <taxon>Papilionoideae</taxon>
        <taxon>50 kb inversion clade</taxon>
        <taxon>NPAAA clade</taxon>
        <taxon>Hologalegina</taxon>
        <taxon>IRL clade</taxon>
        <taxon>Trifolieae</taxon>
        <taxon>Trifolium</taxon>
    </lineage>
</organism>